<proteinExistence type="predicted"/>
<dbReference type="Pfam" id="PF11697">
    <property type="entry name" value="DUF3293"/>
    <property type="match status" value="1"/>
</dbReference>
<keyword evidence="2" id="KW-1185">Reference proteome</keyword>
<dbReference type="Proteomes" id="UP001620405">
    <property type="component" value="Unassembled WGS sequence"/>
</dbReference>
<dbReference type="EMBL" id="JADIKG010000013">
    <property type="protein sequence ID" value="MFK2875242.1"/>
    <property type="molecule type" value="Genomic_DNA"/>
</dbReference>
<name>A0ABW8IYY8_9GAMM</name>
<reference evidence="1 2" key="1">
    <citation type="submission" date="2020-10" db="EMBL/GenBank/DDBJ databases">
        <title>Phylogeny of dyella-like bacteria.</title>
        <authorList>
            <person name="Fu J."/>
        </authorList>
    </citation>
    <scope>NUCLEOTIDE SEQUENCE [LARGE SCALE GENOMIC DNA]</scope>
    <source>
        <strain evidence="1 2">DHOB07</strain>
    </source>
</reference>
<dbReference type="InterPro" id="IPR021710">
    <property type="entry name" value="DUF3293"/>
</dbReference>
<organism evidence="1 2">
    <name type="scientific">Dyella lipolytica</name>
    <dbReference type="NCBI Taxonomy" id="1867835"/>
    <lineage>
        <taxon>Bacteria</taxon>
        <taxon>Pseudomonadati</taxon>
        <taxon>Pseudomonadota</taxon>
        <taxon>Gammaproteobacteria</taxon>
        <taxon>Lysobacterales</taxon>
        <taxon>Rhodanobacteraceae</taxon>
        <taxon>Dyella</taxon>
    </lineage>
</organism>
<sequence>MDNALLTVYRTTDYRVRLAPGGWASIHVDAALPAPLLALIGNRSWAFITAWNPGSQAQPRARNHAAQQNLIAALRELPRTVSIRPGLGVGVDWREPSFFVVGPDLNDIDRLAQQFQQFAYVHGLGKGAARLRLTSDRAPHGQAG</sequence>
<dbReference type="RefSeq" id="WP_284395660.1">
    <property type="nucleotide sequence ID" value="NZ_BSNQ01000003.1"/>
</dbReference>
<gene>
    <name evidence="1" type="ORF">ISP13_17065</name>
</gene>
<evidence type="ECO:0000313" key="1">
    <source>
        <dbReference type="EMBL" id="MFK2875242.1"/>
    </source>
</evidence>
<protein>
    <submittedName>
        <fullName evidence="1">DUF3293 domain-containing protein</fullName>
    </submittedName>
</protein>
<accession>A0ABW8IYY8</accession>
<evidence type="ECO:0000313" key="2">
    <source>
        <dbReference type="Proteomes" id="UP001620405"/>
    </source>
</evidence>
<comment type="caution">
    <text evidence="1">The sequence shown here is derived from an EMBL/GenBank/DDBJ whole genome shotgun (WGS) entry which is preliminary data.</text>
</comment>